<evidence type="ECO:0008006" key="7">
    <source>
        <dbReference type="Google" id="ProtNLM"/>
    </source>
</evidence>
<feature type="region of interest" description="Disordered" evidence="4">
    <location>
        <begin position="126"/>
        <end position="145"/>
    </location>
</feature>
<dbReference type="Proteomes" id="UP000756710">
    <property type="component" value="Unassembled WGS sequence"/>
</dbReference>
<feature type="region of interest" description="Disordered" evidence="4">
    <location>
        <begin position="179"/>
        <end position="269"/>
    </location>
</feature>
<dbReference type="InterPro" id="IPR028994">
    <property type="entry name" value="Integrin_alpha_N"/>
</dbReference>
<gene>
    <name evidence="5" type="ORF">J2Z30_005944</name>
</gene>
<dbReference type="PANTHER" id="PTHR46580">
    <property type="entry name" value="SENSOR KINASE-RELATED"/>
    <property type="match status" value="1"/>
</dbReference>
<evidence type="ECO:0000256" key="4">
    <source>
        <dbReference type="SAM" id="MobiDB-lite"/>
    </source>
</evidence>
<dbReference type="Pfam" id="PF13517">
    <property type="entry name" value="FG-GAP_3"/>
    <property type="match status" value="1"/>
</dbReference>
<dbReference type="PROSITE" id="PS51257">
    <property type="entry name" value="PROKAR_LIPOPROTEIN"/>
    <property type="match status" value="1"/>
</dbReference>
<dbReference type="EMBL" id="JAGGLR010000017">
    <property type="protein sequence ID" value="MBP2064918.1"/>
    <property type="molecule type" value="Genomic_DNA"/>
</dbReference>
<dbReference type="RefSeq" id="WP_209468887.1">
    <property type="nucleotide sequence ID" value="NZ_BAABDR010000007.1"/>
</dbReference>
<keyword evidence="2" id="KW-0677">Repeat</keyword>
<comment type="caution">
    <text evidence="5">The sequence shown here is derived from an EMBL/GenBank/DDBJ whole genome shotgun (WGS) entry which is preliminary data.</text>
</comment>
<dbReference type="InterPro" id="IPR013519">
    <property type="entry name" value="Int_alpha_beta-p"/>
</dbReference>
<feature type="region of interest" description="Disordered" evidence="4">
    <location>
        <begin position="422"/>
        <end position="495"/>
    </location>
</feature>
<feature type="compositionally biased region" description="Basic and acidic residues" evidence="4">
    <location>
        <begin position="453"/>
        <end position="480"/>
    </location>
</feature>
<name>A0ABS4MZV7_9ACTN</name>
<accession>A0ABS4MZV7</accession>
<feature type="region of interest" description="Disordered" evidence="4">
    <location>
        <begin position="324"/>
        <end position="405"/>
    </location>
</feature>
<keyword evidence="1" id="KW-0732">Signal</keyword>
<organism evidence="5 6">
    <name type="scientific">Streptomyces iranensis</name>
    <dbReference type="NCBI Taxonomy" id="576784"/>
    <lineage>
        <taxon>Bacteria</taxon>
        <taxon>Bacillati</taxon>
        <taxon>Actinomycetota</taxon>
        <taxon>Actinomycetes</taxon>
        <taxon>Kitasatosporales</taxon>
        <taxon>Streptomycetaceae</taxon>
        <taxon>Streptomyces</taxon>
        <taxon>Streptomyces violaceusniger group</taxon>
    </lineage>
</organism>
<feature type="compositionally biased region" description="Basic and acidic residues" evidence="4">
    <location>
        <begin position="185"/>
        <end position="217"/>
    </location>
</feature>
<dbReference type="Gene3D" id="2.130.10.130">
    <property type="entry name" value="Integrin alpha, N-terminal"/>
    <property type="match status" value="3"/>
</dbReference>
<dbReference type="SMART" id="SM00191">
    <property type="entry name" value="Int_alpha"/>
    <property type="match status" value="3"/>
</dbReference>
<dbReference type="SUPFAM" id="SSF69318">
    <property type="entry name" value="Integrin alpha N-terminal domain"/>
    <property type="match status" value="2"/>
</dbReference>
<keyword evidence="6" id="KW-1185">Reference proteome</keyword>
<sequence length="566" mass="57721">MRSSVPVPVAAVAVAVSVLLLAGCSEGGHEGRRPVEGTTKGAAGASLGDFNGDGYDDFATAVRPTSASRGPLPARLAVVYGGAHGLDPRHRLVVNGAEDDYVGPLLRTDLDRDGFTDLVTARFRHGSSPRAERKGETVVLRGGPRGLAAPRPLGGGGAGFLALAVGDFDGDGAADLLASAADGQGDGRGDGRGDSRGDGRGAGRGAGRGDSRGDGRGAGRGAGRSAVRVLYGPFGAKAHPARTAPLPTGPTDRPRRSAPATATAGDFNGDHRTDVVLTYRYGLGQADQPEPGDTAPLDTPVAHYRGGPKGLVRDKRPEARLAHALGTEDGPREPTAGDADHDGIDDLLAPGQGTLGPGRHRASGRLTVVHGAKPGLGRGRADLTVDQSAPGMPGDARRGDGFGGSPAVGDITGDGRPDLVVATPEKNNGNGRLTLLPGSRHGRGGEYAPDQAKGSHREHGQGRGREHGQGHGQGHGRERGGVQSLDLDTPGVPGRHTPYGFDAFAPQPPLLDVDGDGHEDVVAAAPGYGRGRTGGFWILRGTDRGLSTGDVRRFTPADLGIRFRAG</sequence>
<protein>
    <recommendedName>
        <fullName evidence="7">FG-GAP repeat protein</fullName>
    </recommendedName>
</protein>
<keyword evidence="3" id="KW-0325">Glycoprotein</keyword>
<reference evidence="5 6" key="1">
    <citation type="submission" date="2021-03" db="EMBL/GenBank/DDBJ databases">
        <title>Genomic Encyclopedia of Type Strains, Phase IV (KMG-IV): sequencing the most valuable type-strain genomes for metagenomic binning, comparative biology and taxonomic classification.</title>
        <authorList>
            <person name="Goeker M."/>
        </authorList>
    </citation>
    <scope>NUCLEOTIDE SEQUENCE [LARGE SCALE GENOMIC DNA]</scope>
    <source>
        <strain evidence="5 6">DSM 41954</strain>
    </source>
</reference>
<dbReference type="Pfam" id="PF01839">
    <property type="entry name" value="FG-GAP"/>
    <property type="match status" value="2"/>
</dbReference>
<evidence type="ECO:0000256" key="1">
    <source>
        <dbReference type="ARBA" id="ARBA00022729"/>
    </source>
</evidence>
<evidence type="ECO:0000256" key="2">
    <source>
        <dbReference type="ARBA" id="ARBA00022737"/>
    </source>
</evidence>
<evidence type="ECO:0000256" key="3">
    <source>
        <dbReference type="ARBA" id="ARBA00023180"/>
    </source>
</evidence>
<proteinExistence type="predicted"/>
<dbReference type="InterPro" id="IPR013517">
    <property type="entry name" value="FG-GAP"/>
</dbReference>
<evidence type="ECO:0000313" key="6">
    <source>
        <dbReference type="Proteomes" id="UP000756710"/>
    </source>
</evidence>
<evidence type="ECO:0000313" key="5">
    <source>
        <dbReference type="EMBL" id="MBP2064918.1"/>
    </source>
</evidence>
<dbReference type="PANTHER" id="PTHR46580:SF2">
    <property type="entry name" value="MAM DOMAIN-CONTAINING PROTEIN"/>
    <property type="match status" value="1"/>
</dbReference>